<comment type="caution">
    <text evidence="2">The sequence shown here is derived from an EMBL/GenBank/DDBJ whole genome shotgun (WGS) entry which is preliminary data.</text>
</comment>
<feature type="region of interest" description="Disordered" evidence="1">
    <location>
        <begin position="124"/>
        <end position="154"/>
    </location>
</feature>
<dbReference type="EMBL" id="JACCCC010000001">
    <property type="protein sequence ID" value="NYE47572.1"/>
    <property type="molecule type" value="Genomic_DNA"/>
</dbReference>
<dbReference type="AlphaFoldDB" id="A0A852TXC9"/>
<name>A0A852TXC9_9ACTN</name>
<evidence type="ECO:0000313" key="2">
    <source>
        <dbReference type="EMBL" id="NYE47572.1"/>
    </source>
</evidence>
<proteinExistence type="predicted"/>
<protein>
    <submittedName>
        <fullName evidence="2">Tumor necrosis factor receptor superfamily protein 12A</fullName>
    </submittedName>
</protein>
<dbReference type="Proteomes" id="UP000589036">
    <property type="component" value="Unassembled WGS sequence"/>
</dbReference>
<organism evidence="2 3">
    <name type="scientific">Spinactinospora alkalitolerans</name>
    <dbReference type="NCBI Taxonomy" id="687207"/>
    <lineage>
        <taxon>Bacteria</taxon>
        <taxon>Bacillati</taxon>
        <taxon>Actinomycetota</taxon>
        <taxon>Actinomycetes</taxon>
        <taxon>Streptosporangiales</taxon>
        <taxon>Nocardiopsidaceae</taxon>
        <taxon>Spinactinospora</taxon>
    </lineage>
</organism>
<keyword evidence="3" id="KW-1185">Reference proteome</keyword>
<gene>
    <name evidence="2" type="ORF">HDA32_002692</name>
</gene>
<evidence type="ECO:0000256" key="1">
    <source>
        <dbReference type="SAM" id="MobiDB-lite"/>
    </source>
</evidence>
<reference evidence="2 3" key="1">
    <citation type="submission" date="2020-07" db="EMBL/GenBank/DDBJ databases">
        <title>Sequencing the genomes of 1000 actinobacteria strains.</title>
        <authorList>
            <person name="Klenk H.-P."/>
        </authorList>
    </citation>
    <scope>NUCLEOTIDE SEQUENCE [LARGE SCALE GENOMIC DNA]</scope>
    <source>
        <strain evidence="2 3">CXB654</strain>
    </source>
</reference>
<evidence type="ECO:0000313" key="3">
    <source>
        <dbReference type="Proteomes" id="UP000589036"/>
    </source>
</evidence>
<sequence length="266" mass="28551">MTGIAGGLVLLLVAGITVFAVYGPRTTRLTDAAVLVEELEADGRMNPFVSVFTAEGGETVVSVSEYVEDSGYLDSADMDLEGVALDAFRLAWEELPGSFDIVSVTVFSDFGISVETMGRDELQEEFGPRPSGLDSAPVEHDGSEPTENTPGECADDYCDKPSLTIGSPQTLELIRRTCTDLEEGLAGLTSLPTPSSNQQETLSGDQVWLSSVGFRFGDPEEPDWVNVTHIGDSAEFLEISCGRGDAAPSEDIQTRMFTRTQYENAA</sequence>
<accession>A0A852TXC9</accession>
<dbReference type="RefSeq" id="WP_179643487.1">
    <property type="nucleotide sequence ID" value="NZ_BAAAYY010000015.1"/>
</dbReference>
<keyword evidence="2" id="KW-0675">Receptor</keyword>